<keyword evidence="2" id="KW-1185">Reference proteome</keyword>
<evidence type="ECO:0000313" key="2">
    <source>
        <dbReference type="Proteomes" id="UP001143910"/>
    </source>
</evidence>
<sequence length="693" mass="77647">MAPSSSVGRWISKNIWMPEADLAKKNDDLKLPHHTGSNWQAARSPRRKTLVRYVVYTLAGLFFIFLLRRLTHAREEDIVRPYSQYRYHDTTATARLPTQLTNPKPATTQAPTIKATPAAEPVEPFEPVEADTNKASETEGRHFKGVLKFSTLVASLRQLTWIRTTNNVLFSASSLESAATLLPMACQRAALQKADHVYFALFGDSDIMLDKLLKLNGVDDSCKIMTFDARADQRRQLTRPRLALAAARALAYINSFTYPSVVIVDGSSAEDQPFLDGIRDQMSDMSRAALIVLPDRAQSRLSWISQLDASALFEWNHVQFDVVIHAPPTGTGNLKRLLRSLAAADLSGHAIPQITVELPPTIDISLERFLNSFQWPESRFAGSNPKMLTLRHRVLHEKASANESAVRLLESFWPQNAENSHVLILSPHTEVSWQFFHYVKYSLLQRRYGKVESLDDPYSLMFGLSFTVPETNLHNTKPFTAPLSPLEKMEAPGKGSTSFAWQSPSSDALLVFGDKWVELHGYISQSFETQRTGTAVPALMQAREVAEDKPAWLEYMLQLCRLRGYFTVYPSQETADAIVGVYADLPDVPDGRQKSDAEPRLNVHRGSSFDAGSQVDILNTMPDGGVLQGLQGVPFLSWEGETSTFEEMLQHAYKLTAEFRREIGTCEDPEAVVKRDRFARDLFCVGKPDKVVS</sequence>
<name>A0ACC1NJN7_9HYPO</name>
<dbReference type="Proteomes" id="UP001143910">
    <property type="component" value="Unassembled WGS sequence"/>
</dbReference>
<protein>
    <submittedName>
        <fullName evidence="1">Uncharacterized protein</fullName>
    </submittedName>
</protein>
<dbReference type="EMBL" id="JANJQO010000312">
    <property type="protein sequence ID" value="KAJ2979127.1"/>
    <property type="molecule type" value="Genomic_DNA"/>
</dbReference>
<proteinExistence type="predicted"/>
<accession>A0ACC1NJN7</accession>
<organism evidence="1 2">
    <name type="scientific">Zarea fungicola</name>
    <dbReference type="NCBI Taxonomy" id="93591"/>
    <lineage>
        <taxon>Eukaryota</taxon>
        <taxon>Fungi</taxon>
        <taxon>Dikarya</taxon>
        <taxon>Ascomycota</taxon>
        <taxon>Pezizomycotina</taxon>
        <taxon>Sordariomycetes</taxon>
        <taxon>Hypocreomycetidae</taxon>
        <taxon>Hypocreales</taxon>
        <taxon>Cordycipitaceae</taxon>
        <taxon>Zarea</taxon>
    </lineage>
</organism>
<comment type="caution">
    <text evidence="1">The sequence shown here is derived from an EMBL/GenBank/DDBJ whole genome shotgun (WGS) entry which is preliminary data.</text>
</comment>
<evidence type="ECO:0000313" key="1">
    <source>
        <dbReference type="EMBL" id="KAJ2979127.1"/>
    </source>
</evidence>
<reference evidence="1" key="1">
    <citation type="submission" date="2022-08" db="EMBL/GenBank/DDBJ databases">
        <title>Genome Sequence of Lecanicillium fungicola.</title>
        <authorList>
            <person name="Buettner E."/>
        </authorList>
    </citation>
    <scope>NUCLEOTIDE SEQUENCE</scope>
    <source>
        <strain evidence="1">Babe33</strain>
    </source>
</reference>
<gene>
    <name evidence="1" type="ORF">NQ176_g3438</name>
</gene>